<sequence>MRLGPGKPENSGPEIEPTAVHVGILTGFTEAGRAIAFFEGQGYQTRTIGAEKLGRRLYVGPVTSQGALDQAIALAAEAGFPNAYPSDLFRFWKF</sequence>
<dbReference type="EMBL" id="QFPW01000006">
    <property type="protein sequence ID" value="PZQ49648.1"/>
    <property type="molecule type" value="Genomic_DNA"/>
</dbReference>
<name>A0A2W5NAR4_RHOSU</name>
<reference evidence="1 2" key="1">
    <citation type="submission" date="2017-08" db="EMBL/GenBank/DDBJ databases">
        <title>Infants hospitalized years apart are colonized by the same room-sourced microbial strains.</title>
        <authorList>
            <person name="Brooks B."/>
            <person name="Olm M.R."/>
            <person name="Firek B.A."/>
            <person name="Baker R."/>
            <person name="Thomas B.C."/>
            <person name="Morowitz M.J."/>
            <person name="Banfield J.F."/>
        </authorList>
    </citation>
    <scope>NUCLEOTIDE SEQUENCE [LARGE SCALE GENOMIC DNA]</scope>
    <source>
        <strain evidence="1">S2_005_002_R2_34</strain>
    </source>
</reference>
<dbReference type="Proteomes" id="UP000249185">
    <property type="component" value="Unassembled WGS sequence"/>
</dbReference>
<protein>
    <recommendedName>
        <fullName evidence="3">SPOR domain-containing protein</fullName>
    </recommendedName>
</protein>
<evidence type="ECO:0008006" key="3">
    <source>
        <dbReference type="Google" id="ProtNLM"/>
    </source>
</evidence>
<dbReference type="GO" id="GO:0042834">
    <property type="term" value="F:peptidoglycan binding"/>
    <property type="evidence" value="ECO:0007669"/>
    <property type="project" value="InterPro"/>
</dbReference>
<evidence type="ECO:0000313" key="1">
    <source>
        <dbReference type="EMBL" id="PZQ49648.1"/>
    </source>
</evidence>
<gene>
    <name evidence="1" type="ORF">DI556_09240</name>
</gene>
<organism evidence="1 2">
    <name type="scientific">Rhodovulum sulfidophilum</name>
    <name type="common">Rhodobacter sulfidophilus</name>
    <dbReference type="NCBI Taxonomy" id="35806"/>
    <lineage>
        <taxon>Bacteria</taxon>
        <taxon>Pseudomonadati</taxon>
        <taxon>Pseudomonadota</taxon>
        <taxon>Alphaproteobacteria</taxon>
        <taxon>Rhodobacterales</taxon>
        <taxon>Paracoccaceae</taxon>
        <taxon>Rhodovulum</taxon>
    </lineage>
</organism>
<dbReference type="InterPro" id="IPR036680">
    <property type="entry name" value="SPOR-like_sf"/>
</dbReference>
<evidence type="ECO:0000313" key="2">
    <source>
        <dbReference type="Proteomes" id="UP000249185"/>
    </source>
</evidence>
<comment type="caution">
    <text evidence="1">The sequence shown here is derived from an EMBL/GenBank/DDBJ whole genome shotgun (WGS) entry which is preliminary data.</text>
</comment>
<proteinExistence type="predicted"/>
<dbReference type="AlphaFoldDB" id="A0A2W5NAR4"/>
<dbReference type="SUPFAM" id="SSF110997">
    <property type="entry name" value="Sporulation related repeat"/>
    <property type="match status" value="1"/>
</dbReference>
<accession>A0A2W5NAR4</accession>